<evidence type="ECO:0000256" key="1">
    <source>
        <dbReference type="SAM" id="Phobius"/>
    </source>
</evidence>
<organism evidence="2 3">
    <name type="scientific">candidate division WWE3 bacterium RBG_19FT_COMBO_34_6</name>
    <dbReference type="NCBI Taxonomy" id="1802612"/>
    <lineage>
        <taxon>Bacteria</taxon>
        <taxon>Katanobacteria</taxon>
    </lineage>
</organism>
<evidence type="ECO:0000313" key="2">
    <source>
        <dbReference type="EMBL" id="OGC46513.1"/>
    </source>
</evidence>
<dbReference type="EMBL" id="MEUV01000001">
    <property type="protein sequence ID" value="OGC46513.1"/>
    <property type="molecule type" value="Genomic_DNA"/>
</dbReference>
<proteinExistence type="predicted"/>
<keyword evidence="1" id="KW-1133">Transmembrane helix</keyword>
<dbReference type="Proteomes" id="UP000178615">
    <property type="component" value="Unassembled WGS sequence"/>
</dbReference>
<evidence type="ECO:0000313" key="3">
    <source>
        <dbReference type="Proteomes" id="UP000178615"/>
    </source>
</evidence>
<keyword evidence="1" id="KW-0472">Membrane</keyword>
<comment type="caution">
    <text evidence="2">The sequence shown here is derived from an EMBL/GenBank/DDBJ whole genome shotgun (WGS) entry which is preliminary data.</text>
</comment>
<name>A0A1F4UQR8_UNCKA</name>
<protein>
    <recommendedName>
        <fullName evidence="4">DUF4012 domain-containing protein</fullName>
    </recommendedName>
</protein>
<sequence>MDIKEQPPIPVTAEPIFVAKNDESKLINRVNEIPEIPGKKKYKLKISWPKFASIFAVFDMSIISKILLFLVVLFSFLIVFVFYPTLNVYKSAKRGMTELEKVPSFVSQFDSQSASSSADLAYKEFLISKKNLASLSWIYKLVGSKEEYTSISKFLSSVTYFSKVSSDLSKSVEPLKKIWEAIKPNSEATFDQTALDNSKLHMSDAKNNLQLAKADFDQVDVDKLPVFIKDGAFLYKEILDKTEYSLNLAYSITGNLGDLLGAESPKEYLILFQNNNEIRPTGGFIGSYARIYLNKGKIEELLIDDIYNPDGQLDVRNIKVAPPKPIGDLLAEDRLYIRNANWDPDFPRSAQVIQDLFFKLDGKKIDGIIAVDLDLVKNLIKVTGPIFLTAYNEEISDANLYERTQYYASYDYKEGSMQKKEFLTVLGSKLVESLFGMQKEKTPLFLQALQKSLSERHMQIFLFSNQLNAFLQEKKWGGSLIKTESDYLQVVNANLGGTKANYYVDNKMDYKITSKTRDGVLRAELTLDYKHNGVDESWPGGPYTDYLRILAQKGSKLTGAKIIYDNTVEEDIFNKIVISWVDPYVSFETNFILKPSSIIKLVFYYDLPENLSITKDTKKYNLVWQKQAGTDADIFSFSFAPPFGMEFNTLPSNIKLVEEIALTSGNINEDFNVSLELK</sequence>
<gene>
    <name evidence="2" type="ORF">A2V49_00485</name>
</gene>
<dbReference type="AlphaFoldDB" id="A0A1F4UQR8"/>
<accession>A0A1F4UQR8</accession>
<evidence type="ECO:0008006" key="4">
    <source>
        <dbReference type="Google" id="ProtNLM"/>
    </source>
</evidence>
<dbReference type="InterPro" id="IPR025101">
    <property type="entry name" value="DUF4012"/>
</dbReference>
<reference evidence="2 3" key="1">
    <citation type="journal article" date="2016" name="Nat. Commun.">
        <title>Thousands of microbial genomes shed light on interconnected biogeochemical processes in an aquifer system.</title>
        <authorList>
            <person name="Anantharaman K."/>
            <person name="Brown C.T."/>
            <person name="Hug L.A."/>
            <person name="Sharon I."/>
            <person name="Castelle C.J."/>
            <person name="Probst A.J."/>
            <person name="Thomas B.C."/>
            <person name="Singh A."/>
            <person name="Wilkins M.J."/>
            <person name="Karaoz U."/>
            <person name="Brodie E.L."/>
            <person name="Williams K.H."/>
            <person name="Hubbard S.S."/>
            <person name="Banfield J.F."/>
        </authorList>
    </citation>
    <scope>NUCLEOTIDE SEQUENCE [LARGE SCALE GENOMIC DNA]</scope>
</reference>
<keyword evidence="1" id="KW-0812">Transmembrane</keyword>
<dbReference type="Pfam" id="PF13196">
    <property type="entry name" value="DUF4012"/>
    <property type="match status" value="1"/>
</dbReference>
<feature type="transmembrane region" description="Helical" evidence="1">
    <location>
        <begin position="51"/>
        <end position="83"/>
    </location>
</feature>